<proteinExistence type="predicted"/>
<name>A0A0F9PXZ2_9ZZZZ</name>
<sequence>MHYKRYCDVFNEDWIAQAEYESTLDPRNIDTEKKMVDAIPKNVKSVLDYACGTGRLSGYWTDYVGYDVSMHMLKLARKVRGFNNFTTTLPDRKFDAIIFDAILGHYTPPEIKTILDGVKDLTERYIIAFCWDSARGGKPTGSEYGTVSFPYQKEEWIAMLGAYGEVHRQVLNDGSGRIVYLVEVNQD</sequence>
<reference evidence="2" key="1">
    <citation type="journal article" date="2015" name="Nature">
        <title>Complex archaea that bridge the gap between prokaryotes and eukaryotes.</title>
        <authorList>
            <person name="Spang A."/>
            <person name="Saw J.H."/>
            <person name="Jorgensen S.L."/>
            <person name="Zaremba-Niedzwiedzka K."/>
            <person name="Martijn J."/>
            <person name="Lind A.E."/>
            <person name="van Eijk R."/>
            <person name="Schleper C."/>
            <person name="Guy L."/>
            <person name="Ettema T.J."/>
        </authorList>
    </citation>
    <scope>NUCLEOTIDE SEQUENCE</scope>
</reference>
<dbReference type="InterPro" id="IPR041698">
    <property type="entry name" value="Methyltransf_25"/>
</dbReference>
<accession>A0A0F9PXZ2</accession>
<dbReference type="AlphaFoldDB" id="A0A0F9PXZ2"/>
<comment type="caution">
    <text evidence="2">The sequence shown here is derived from an EMBL/GenBank/DDBJ whole genome shotgun (WGS) entry which is preliminary data.</text>
</comment>
<dbReference type="EMBL" id="LAZR01002064">
    <property type="protein sequence ID" value="KKN35089.1"/>
    <property type="molecule type" value="Genomic_DNA"/>
</dbReference>
<protein>
    <recommendedName>
        <fullName evidence="1">Methyltransferase domain-containing protein</fullName>
    </recommendedName>
</protein>
<feature type="domain" description="Methyltransferase" evidence="1">
    <location>
        <begin position="46"/>
        <end position="121"/>
    </location>
</feature>
<dbReference type="InterPro" id="IPR029063">
    <property type="entry name" value="SAM-dependent_MTases_sf"/>
</dbReference>
<evidence type="ECO:0000313" key="2">
    <source>
        <dbReference type="EMBL" id="KKN35089.1"/>
    </source>
</evidence>
<organism evidence="2">
    <name type="scientific">marine sediment metagenome</name>
    <dbReference type="NCBI Taxonomy" id="412755"/>
    <lineage>
        <taxon>unclassified sequences</taxon>
        <taxon>metagenomes</taxon>
        <taxon>ecological metagenomes</taxon>
    </lineage>
</organism>
<dbReference type="SUPFAM" id="SSF53335">
    <property type="entry name" value="S-adenosyl-L-methionine-dependent methyltransferases"/>
    <property type="match status" value="1"/>
</dbReference>
<gene>
    <name evidence="2" type="ORF">LCGC14_0787140</name>
</gene>
<dbReference type="Pfam" id="PF13649">
    <property type="entry name" value="Methyltransf_25"/>
    <property type="match status" value="1"/>
</dbReference>
<evidence type="ECO:0000259" key="1">
    <source>
        <dbReference type="Pfam" id="PF13649"/>
    </source>
</evidence>
<dbReference type="Gene3D" id="3.40.50.150">
    <property type="entry name" value="Vaccinia Virus protein VP39"/>
    <property type="match status" value="1"/>
</dbReference>